<dbReference type="GO" id="GO:0140694">
    <property type="term" value="P:membraneless organelle assembly"/>
    <property type="evidence" value="ECO:0007669"/>
    <property type="project" value="Ensembl"/>
</dbReference>
<evidence type="ECO:0000256" key="7">
    <source>
        <dbReference type="ARBA" id="ARBA00022679"/>
    </source>
</evidence>
<feature type="compositionally biased region" description="Low complexity" evidence="13">
    <location>
        <begin position="1681"/>
        <end position="1699"/>
    </location>
</feature>
<feature type="region of interest" description="Disordered" evidence="13">
    <location>
        <begin position="1906"/>
        <end position="2041"/>
    </location>
</feature>
<dbReference type="FunFam" id="3.10.20.90:FF:000012">
    <property type="entry name" value="Serine/threonine-protein kinase WNK1 isoform 2"/>
    <property type="match status" value="1"/>
</dbReference>
<keyword evidence="5" id="KW-0723">Serine/threonine-protein kinase</keyword>
<feature type="compositionally biased region" description="Low complexity" evidence="13">
    <location>
        <begin position="2009"/>
        <end position="2022"/>
    </location>
</feature>
<dbReference type="GO" id="GO:1903490">
    <property type="term" value="P:positive regulation of mitotic cytokinesis"/>
    <property type="evidence" value="ECO:0007669"/>
    <property type="project" value="Ensembl"/>
</dbReference>
<dbReference type="Gene3D" id="1.10.510.10">
    <property type="entry name" value="Transferase(Phosphotransferase) domain 1"/>
    <property type="match status" value="1"/>
</dbReference>
<evidence type="ECO:0000256" key="4">
    <source>
        <dbReference type="ARBA" id="ARBA00022490"/>
    </source>
</evidence>
<dbReference type="Ensembl" id="ENSNVIT00000012865.1">
    <property type="protein sequence ID" value="ENSNVIP00000010984.1"/>
    <property type="gene ID" value="ENSNVIG00000008336.1"/>
</dbReference>
<sequence>AFSSGHDPRVLEWSSTSGSLLSRESASSFLSLCLPLCPLVISVQKKKNLKKIKKTYCDRKLTKSERQRFKEEAEMLKGLQHPNIVRFYDSWESTVKGKKCIVLVTELMTSGTLKTYLKRFKVMKIKVLRSWCRQILKGLQFLHTRTPPIIHRDLKCDNIFITGPTGSVKIGDLGLATLKRASFAKSVIGTPEFMAPEMYEEKYDESVDVYAFGMCMLEMATSEYPYSECQNAAQIYRRVTSGVKPASFDKVAIPEVKEIIEGCIRQNKDERYSIKDLLNHAFFQEETGVRVELAEEDDGEKIAIKLWLRIEDIKKLKGKYKDNEAIEFSFDLERDVPEDVAQEMVESGYVCEGDHKTMAKAIKDRVSLIKRKREQRQLVREEQEKRKQEENSLKQQVEQQSSTSQPGVKQIPSASTGMPPASTTSASVSTQVEPEEPEADQHQQLQYQQTSISVLSDGTVDSGQGSSVFTESRVSSQQTVSYGSQHEQAHSTGTLPGHTASVVQAQSQPHGVYPPSSVAQGQSQVQPSSSSLTGVPSSLPIQHSQQQQGVQQTAPPQQTVQYSLSQTSASSEAATAQPASQSQAPQVLPQVSAGKQLPVYQPVPTIQGEPQIPVATQPSVVPVHSGAHFLPLGQPLSTSLLPQYPVSQIPVSTPLVSAAQTGFSSLPVTMAAGVNQPLLTLASSASAAGIPGGPTMVPSQLPTLLQPVTQLPSQVHPQLLQPAVQSMGIPANLGQAAEVPLPSGDVLYQGFPPRLPPQYPGDSNIAPSSSVASICIPSTVLSPPMPTEALATPGYFPTVVQPFVESNLLVPVGSIGGQVQVSQPAVSLAPTTSSQQAALESTQGVSQVAPPEPVPVAQAQPTTLVSSIDSAHSDVASGMSDGNENVPSSSGRHEGRTTKRHYRKSVRSRSRHEKTSRPKLRILNVSNKGDRVVECQLETHNRKMVTFKFDLDGDNPEEIATIMVNNDFILAMERESFVDQVREIIEKADEMLSEDVSVEPEGDQGLESLQGKDDYGFAGSQKLEGEFKQPIPASSMPQQIGVPTSSLTQVVHSAGRRFIVSPVPESRLRESKVFTSEISDTVAASTSHGTGMNLSHSASSLSLQQAFSELRHAQMTEGPNTAPPNFSHTGPTFPVVPPSMSSTAGVPTTAAATPSVSVPATSSPLTDISTSVIPSEIPVTTETGIGGVATCTGVIPSSGPPVPPVSESPVFSTVVSSITVPTVVSISATSQPVQAPTSGSTVSSVGTLPSTPVSTTSASAVGSAAAPGAKPPLVLSQQVASSATGAATLTSIPATTPFPSIAPQPSLQLSSSTSAPTLAETVVVSAHSLDKTSQSSTTGLALSLSAPSSSTPGAGLSSSVSQTGGVHPLVTPSAIASTPALPQAAGPTSTPLLPQVPSIPPLVQPVASVPAVQQTLIHSQPQPALLPNQPHTHCPEIDPDSQPKAPGIDDIKTLEEKLRSLFSEHSSSGAQHASVSLETSLVAETTVTPGIPTTAVAPSKLMTSTTSTCLPPTSLPLGTTGLSVLPVVTPGQVSTPVSYVSAPVSTTPGVKAGTAPLKPPLTKAPVLPGGTELPAGTPPSEQLPPFPGPSLTQSQQPLEDLDAQLRRTLSPETIAVTSTVGPVSVVAPTAVTEAGAQPQKDGEEHPSSSYFGLYQVSVAKDDVQKEGKNKSEETKSVHFESSTSESSVLSSSSPESTLVKTEPNGITIHGVSSDMPDSAHKTPASEAKSETGQPTKVGRFQVTTTANKVGRFSVSRTEDKITEAKKEGPAASPPFMDLEQGVLPAVIPKKEKPELSEPSHLNGPSSDLEAAFLSRDVDDGSGSPHSPHQLSSKSLPIQNLSQSLSNSFNSSYMSSDNESDIEDEDLKLELRRLREKHLKEIQDLQSRQKHEIESLYTKLGKVPPAVIIPPAAPLSGRRRRPTKTKGSKSSRSSSLGNKSPQLSGNLSGQSAASVLHPQQTLHPPGNIPETGQNQLLQPLKPSPSSDNLYSAFTSDGAISVPSLSAPGQGTSSTNTVGGTVNSQAAQAQPPTMTSSRKGTFTDDLHKLVDNWARDAMNLSGRRGSKGHMNYEGPGMARKFSAPGQLCISMTSNLGGSAPISAASATSLGHFTKSMCPPQQYGFPAPPFGTQWSGTGGPAPQPLGQFQPVGTASLQNFNISNLQKSISNPPGSNLRTT</sequence>
<dbReference type="GO" id="GO:1904595">
    <property type="term" value="P:positive regulation of termination of RNA polymerase II transcription"/>
    <property type="evidence" value="ECO:0007669"/>
    <property type="project" value="Ensembl"/>
</dbReference>
<dbReference type="InterPro" id="IPR000719">
    <property type="entry name" value="Prot_kinase_dom"/>
</dbReference>
<dbReference type="FunFam" id="3.30.200.20:FF:000494">
    <property type="entry name" value="serine/threonine-protein kinase WNK2 isoform X2"/>
    <property type="match status" value="1"/>
</dbReference>
<dbReference type="GO" id="GO:1904062">
    <property type="term" value="P:regulation of monoatomic cation transmembrane transport"/>
    <property type="evidence" value="ECO:0007669"/>
    <property type="project" value="Ensembl"/>
</dbReference>
<dbReference type="GO" id="GO:1903038">
    <property type="term" value="P:negative regulation of leukocyte cell-cell adhesion"/>
    <property type="evidence" value="ECO:0007669"/>
    <property type="project" value="Ensembl"/>
</dbReference>
<organism evidence="15 16">
    <name type="scientific">Neovison vison</name>
    <name type="common">American mink</name>
    <name type="synonym">Mustela vison</name>
    <dbReference type="NCBI Taxonomy" id="452646"/>
    <lineage>
        <taxon>Eukaryota</taxon>
        <taxon>Metazoa</taxon>
        <taxon>Chordata</taxon>
        <taxon>Craniata</taxon>
        <taxon>Vertebrata</taxon>
        <taxon>Euteleostomi</taxon>
        <taxon>Mammalia</taxon>
        <taxon>Eutheria</taxon>
        <taxon>Laurasiatheria</taxon>
        <taxon>Carnivora</taxon>
        <taxon>Caniformia</taxon>
        <taxon>Musteloidea</taxon>
        <taxon>Mustelidae</taxon>
        <taxon>Mustelinae</taxon>
        <taxon>Neogale</taxon>
    </lineage>
</organism>
<feature type="compositionally biased region" description="Polar residues" evidence="13">
    <location>
        <begin position="2023"/>
        <end position="2038"/>
    </location>
</feature>
<dbReference type="Pfam" id="PF12202">
    <property type="entry name" value="OSR1_C"/>
    <property type="match status" value="1"/>
</dbReference>
<keyword evidence="4" id="KW-0963">Cytoplasm</keyword>
<evidence type="ECO:0000259" key="14">
    <source>
        <dbReference type="PROSITE" id="PS50011"/>
    </source>
</evidence>
<dbReference type="InterPro" id="IPR008271">
    <property type="entry name" value="Ser/Thr_kinase_AS"/>
</dbReference>
<dbReference type="GO" id="GO:0035556">
    <property type="term" value="P:intracellular signal transduction"/>
    <property type="evidence" value="ECO:0007669"/>
    <property type="project" value="Ensembl"/>
</dbReference>
<evidence type="ECO:0000256" key="9">
    <source>
        <dbReference type="ARBA" id="ARBA00022777"/>
    </source>
</evidence>
<evidence type="ECO:0000313" key="15">
    <source>
        <dbReference type="Ensembl" id="ENSNVIP00000010984.1"/>
    </source>
</evidence>
<evidence type="ECO:0000256" key="11">
    <source>
        <dbReference type="ARBA" id="ARBA00047899"/>
    </source>
</evidence>
<dbReference type="GO" id="GO:0005524">
    <property type="term" value="F:ATP binding"/>
    <property type="evidence" value="ECO:0007669"/>
    <property type="project" value="UniProtKB-KW"/>
</dbReference>
<dbReference type="GO" id="GO:0033633">
    <property type="term" value="P:negative regulation of cell-cell adhesion mediated by integrin"/>
    <property type="evidence" value="ECO:0007669"/>
    <property type="project" value="Ensembl"/>
</dbReference>
<dbReference type="PANTHER" id="PTHR13902">
    <property type="entry name" value="SERINE/THREONINE-PROTEIN KINASE WNK WITH NO LYSINE -RELATED"/>
    <property type="match status" value="1"/>
</dbReference>
<evidence type="ECO:0000256" key="10">
    <source>
        <dbReference type="ARBA" id="ARBA00022840"/>
    </source>
</evidence>
<dbReference type="GO" id="GO:0090263">
    <property type="term" value="P:positive regulation of canonical Wnt signaling pathway"/>
    <property type="evidence" value="ECO:0007669"/>
    <property type="project" value="Ensembl"/>
</dbReference>
<evidence type="ECO:0000256" key="13">
    <source>
        <dbReference type="SAM" id="MobiDB-lite"/>
    </source>
</evidence>
<feature type="compositionally biased region" description="Basic residues" evidence="13">
    <location>
        <begin position="898"/>
        <end position="919"/>
    </location>
</feature>
<feature type="compositionally biased region" description="Polar residues" evidence="13">
    <location>
        <begin position="393"/>
        <end position="416"/>
    </location>
</feature>
<dbReference type="GO" id="GO:0006884">
    <property type="term" value="P:cell volume homeostasis"/>
    <property type="evidence" value="ECO:0007669"/>
    <property type="project" value="Ensembl"/>
</dbReference>
<dbReference type="Gene3D" id="3.30.200.20">
    <property type="entry name" value="Phosphorylase Kinase, domain 1"/>
    <property type="match status" value="1"/>
</dbReference>
<evidence type="ECO:0000256" key="5">
    <source>
        <dbReference type="ARBA" id="ARBA00022527"/>
    </source>
</evidence>
<dbReference type="GO" id="GO:0019901">
    <property type="term" value="F:protein kinase binding"/>
    <property type="evidence" value="ECO:0007669"/>
    <property type="project" value="Ensembl"/>
</dbReference>
<evidence type="ECO:0000256" key="12">
    <source>
        <dbReference type="ARBA" id="ARBA00048679"/>
    </source>
</evidence>
<feature type="region of interest" description="Disordered" evidence="13">
    <location>
        <begin position="1551"/>
        <end position="1594"/>
    </location>
</feature>
<dbReference type="GO" id="GO:0019902">
    <property type="term" value="F:phosphatase binding"/>
    <property type="evidence" value="ECO:0007669"/>
    <property type="project" value="Ensembl"/>
</dbReference>
<comment type="catalytic activity">
    <reaction evidence="11">
        <text>L-threonyl-[protein] + ATP = O-phospho-L-threonyl-[protein] + ADP + H(+)</text>
        <dbReference type="Rhea" id="RHEA:46608"/>
        <dbReference type="Rhea" id="RHEA-COMP:11060"/>
        <dbReference type="Rhea" id="RHEA-COMP:11605"/>
        <dbReference type="ChEBI" id="CHEBI:15378"/>
        <dbReference type="ChEBI" id="CHEBI:30013"/>
        <dbReference type="ChEBI" id="CHEBI:30616"/>
        <dbReference type="ChEBI" id="CHEBI:61977"/>
        <dbReference type="ChEBI" id="CHEBI:456216"/>
        <dbReference type="EC" id="2.7.11.1"/>
    </reaction>
</comment>
<keyword evidence="6" id="KW-0597">Phosphoprotein</keyword>
<feature type="compositionally biased region" description="Basic and acidic residues" evidence="13">
    <location>
        <begin position="1788"/>
        <end position="1797"/>
    </location>
</feature>
<feature type="compositionally biased region" description="Low complexity" evidence="13">
    <location>
        <begin position="514"/>
        <end position="587"/>
    </location>
</feature>
<dbReference type="InterPro" id="IPR011009">
    <property type="entry name" value="Kinase-like_dom_sf"/>
</dbReference>
<feature type="compositionally biased region" description="Basic and acidic residues" evidence="13">
    <location>
        <begin position="1663"/>
        <end position="1678"/>
    </location>
</feature>
<evidence type="ECO:0000256" key="2">
    <source>
        <dbReference type="ARBA" id="ARBA00004496"/>
    </source>
</evidence>
<name>A0A8C7EN69_NEOVI</name>
<feature type="compositionally biased region" description="Low complexity" evidence="13">
    <location>
        <begin position="421"/>
        <end position="430"/>
    </location>
</feature>
<comment type="catalytic activity">
    <reaction evidence="12">
        <text>L-seryl-[protein] + ATP = O-phospho-L-seryl-[protein] + ADP + H(+)</text>
        <dbReference type="Rhea" id="RHEA:17989"/>
        <dbReference type="Rhea" id="RHEA-COMP:9863"/>
        <dbReference type="Rhea" id="RHEA-COMP:11604"/>
        <dbReference type="ChEBI" id="CHEBI:15378"/>
        <dbReference type="ChEBI" id="CHEBI:29999"/>
        <dbReference type="ChEBI" id="CHEBI:30616"/>
        <dbReference type="ChEBI" id="CHEBI:83421"/>
        <dbReference type="ChEBI" id="CHEBI:456216"/>
        <dbReference type="EC" id="2.7.11.1"/>
    </reaction>
</comment>
<feature type="region of interest" description="Disordered" evidence="13">
    <location>
        <begin position="1754"/>
        <end position="1863"/>
    </location>
</feature>
<accession>A0A8C7EN69</accession>
<dbReference type="InterPro" id="IPR024678">
    <property type="entry name" value="Kinase_OSR1/WNK_CCT"/>
</dbReference>
<dbReference type="GO" id="GO:0072686">
    <property type="term" value="C:mitotic spindle"/>
    <property type="evidence" value="ECO:0007669"/>
    <property type="project" value="Ensembl"/>
</dbReference>
<comment type="subcellular location">
    <subcellularLocation>
        <location evidence="2">Cytoplasm</location>
    </subcellularLocation>
</comment>
<dbReference type="GO" id="GO:0004674">
    <property type="term" value="F:protein serine/threonine kinase activity"/>
    <property type="evidence" value="ECO:0007669"/>
    <property type="project" value="UniProtKB-KW"/>
</dbReference>
<feature type="region of interest" description="Disordered" evidence="13">
    <location>
        <begin position="873"/>
        <end position="919"/>
    </location>
</feature>
<dbReference type="GO" id="GO:0045766">
    <property type="term" value="P:positive regulation of angiogenesis"/>
    <property type="evidence" value="ECO:0007669"/>
    <property type="project" value="Ensembl"/>
</dbReference>
<evidence type="ECO:0000313" key="16">
    <source>
        <dbReference type="Proteomes" id="UP000694425"/>
    </source>
</evidence>
<dbReference type="FunFam" id="3.10.20.90:FF:000007">
    <property type="entry name" value="Serine/threonine-protein kinase WNK1 isoform 1"/>
    <property type="match status" value="1"/>
</dbReference>
<dbReference type="GO" id="GO:0140693">
    <property type="term" value="F:molecular condensate scaffold activity"/>
    <property type="evidence" value="ECO:0007669"/>
    <property type="project" value="Ensembl"/>
</dbReference>
<feature type="region of interest" description="Disordered" evidence="13">
    <location>
        <begin position="1343"/>
        <end position="1365"/>
    </location>
</feature>
<dbReference type="GeneTree" id="ENSGT00940000155474"/>
<dbReference type="GO" id="GO:0045050">
    <property type="term" value="P:protein insertion into ER membrane by stop-transfer membrane-anchor sequence"/>
    <property type="evidence" value="ECO:0007669"/>
    <property type="project" value="Ensembl"/>
</dbReference>
<dbReference type="SUPFAM" id="SSF56112">
    <property type="entry name" value="Protein kinase-like (PK-like)"/>
    <property type="match status" value="1"/>
</dbReference>
<dbReference type="GO" id="GO:0034115">
    <property type="term" value="P:negative regulation of heterotypic cell-cell adhesion"/>
    <property type="evidence" value="ECO:0007669"/>
    <property type="project" value="Ensembl"/>
</dbReference>
<feature type="compositionally biased region" description="Polar residues" evidence="13">
    <location>
        <begin position="1969"/>
        <end position="1993"/>
    </location>
</feature>
<dbReference type="GO" id="GO:0005829">
    <property type="term" value="C:cytosol"/>
    <property type="evidence" value="ECO:0007669"/>
    <property type="project" value="Ensembl"/>
</dbReference>
<feature type="region of interest" description="Disordered" evidence="13">
    <location>
        <begin position="376"/>
        <end position="587"/>
    </location>
</feature>
<feature type="compositionally biased region" description="Polar residues" evidence="13">
    <location>
        <begin position="1823"/>
        <end position="1833"/>
    </location>
</feature>
<feature type="compositionally biased region" description="Polar residues" evidence="13">
    <location>
        <begin position="442"/>
        <end position="494"/>
    </location>
</feature>
<feature type="compositionally biased region" description="Low complexity" evidence="13">
    <location>
        <begin position="1834"/>
        <end position="1856"/>
    </location>
</feature>
<keyword evidence="9" id="KW-0418">Kinase</keyword>
<feature type="region of interest" description="Disordered" evidence="13">
    <location>
        <begin position="1491"/>
        <end position="1513"/>
    </location>
</feature>
<feature type="compositionally biased region" description="Basic and acidic residues" evidence="13">
    <location>
        <begin position="376"/>
        <end position="392"/>
    </location>
</feature>
<dbReference type="InterPro" id="IPR050588">
    <property type="entry name" value="WNK_Ser-Thr_kinase"/>
</dbReference>
<keyword evidence="10" id="KW-0067">ATP-binding</keyword>
<dbReference type="GO" id="GO:0005634">
    <property type="term" value="C:nucleus"/>
    <property type="evidence" value="ECO:0007669"/>
    <property type="project" value="Ensembl"/>
</dbReference>
<keyword evidence="8" id="KW-0547">Nucleotide-binding</keyword>
<feature type="compositionally biased region" description="Basic residues" evidence="13">
    <location>
        <begin position="1916"/>
        <end position="1928"/>
    </location>
</feature>
<protein>
    <recommendedName>
        <fullName evidence="3">non-specific serine/threonine protein kinase</fullName>
        <ecNumber evidence="3">2.7.11.1</ecNumber>
    </recommendedName>
</protein>
<proteinExistence type="predicted"/>
<dbReference type="SMART" id="SM00220">
    <property type="entry name" value="S_TKc"/>
    <property type="match status" value="1"/>
</dbReference>
<feature type="region of interest" description="Disordered" evidence="13">
    <location>
        <begin position="832"/>
        <end position="854"/>
    </location>
</feature>
<feature type="domain" description="Protein kinase" evidence="14">
    <location>
        <begin position="1"/>
        <end position="283"/>
    </location>
</feature>
<dbReference type="GO" id="GO:0071805">
    <property type="term" value="P:potassium ion transmembrane transport"/>
    <property type="evidence" value="ECO:0007669"/>
    <property type="project" value="Ensembl"/>
</dbReference>
<evidence type="ECO:0000256" key="3">
    <source>
        <dbReference type="ARBA" id="ARBA00012513"/>
    </source>
</evidence>
<feature type="region of interest" description="Disordered" evidence="13">
    <location>
        <begin position="1229"/>
        <end position="1267"/>
    </location>
</feature>
<dbReference type="GO" id="GO:0010820">
    <property type="term" value="P:positive regulation of T cell chemotaxis"/>
    <property type="evidence" value="ECO:0007669"/>
    <property type="project" value="Ensembl"/>
</dbReference>
<evidence type="ECO:0000256" key="1">
    <source>
        <dbReference type="ARBA" id="ARBA00001946"/>
    </source>
</evidence>
<dbReference type="Pfam" id="PF24889">
    <property type="entry name" value="CCTL2_WNK"/>
    <property type="match status" value="1"/>
</dbReference>
<dbReference type="GO" id="GO:0010793">
    <property type="term" value="P:regulation of mRNA export from nucleus"/>
    <property type="evidence" value="ECO:0007669"/>
    <property type="project" value="Ensembl"/>
</dbReference>
<feature type="compositionally biased region" description="Polar residues" evidence="13">
    <location>
        <begin position="832"/>
        <end position="846"/>
    </location>
</feature>
<dbReference type="InterPro" id="IPR056865">
    <property type="entry name" value="CCTL2_WNK"/>
</dbReference>
<keyword evidence="16" id="KW-1185">Reference proteome</keyword>
<dbReference type="GO" id="GO:0071474">
    <property type="term" value="P:cellular hyperosmotic response"/>
    <property type="evidence" value="ECO:0007669"/>
    <property type="project" value="Ensembl"/>
</dbReference>
<feature type="compositionally biased region" description="Polar residues" evidence="13">
    <location>
        <begin position="1935"/>
        <end position="1961"/>
    </location>
</feature>
<feature type="compositionally biased region" description="Basic and acidic residues" evidence="13">
    <location>
        <begin position="1756"/>
        <end position="1768"/>
    </location>
</feature>
<evidence type="ECO:0000256" key="6">
    <source>
        <dbReference type="ARBA" id="ARBA00022553"/>
    </source>
</evidence>
<dbReference type="FunFam" id="1.10.510.10:FF:000006">
    <property type="entry name" value="Serine/threonine-protein kinase WNK1 isoform 2"/>
    <property type="match status" value="1"/>
</dbReference>
<dbReference type="GO" id="GO:0031397">
    <property type="term" value="P:negative regulation of protein ubiquitination"/>
    <property type="evidence" value="ECO:0007669"/>
    <property type="project" value="Ensembl"/>
</dbReference>
<keyword evidence="7" id="KW-0808">Transferase</keyword>
<feature type="compositionally biased region" description="Low complexity" evidence="13">
    <location>
        <begin position="1503"/>
        <end position="1513"/>
    </location>
</feature>
<dbReference type="GO" id="GO:0010507">
    <property type="term" value="P:negative regulation of autophagy"/>
    <property type="evidence" value="ECO:0007669"/>
    <property type="project" value="Ensembl"/>
</dbReference>
<dbReference type="GO" id="GO:0030295">
    <property type="term" value="F:protein kinase activator activity"/>
    <property type="evidence" value="ECO:0007669"/>
    <property type="project" value="Ensembl"/>
</dbReference>
<dbReference type="PROSITE" id="PS00108">
    <property type="entry name" value="PROTEIN_KINASE_ST"/>
    <property type="match status" value="1"/>
</dbReference>
<comment type="cofactor">
    <cofactor evidence="1">
        <name>Mg(2+)</name>
        <dbReference type="ChEBI" id="CHEBI:18420"/>
    </cofactor>
</comment>
<dbReference type="Proteomes" id="UP000694425">
    <property type="component" value="Unplaced"/>
</dbReference>
<feature type="compositionally biased region" description="Polar residues" evidence="13">
    <location>
        <begin position="880"/>
        <end position="890"/>
    </location>
</feature>
<dbReference type="Pfam" id="PF00069">
    <property type="entry name" value="Pkinase"/>
    <property type="match status" value="1"/>
</dbReference>
<dbReference type="EC" id="2.7.11.1" evidence="3"/>
<dbReference type="PROSITE" id="PS50011">
    <property type="entry name" value="PROTEIN_KINASE_DOM"/>
    <property type="match status" value="1"/>
</dbReference>
<dbReference type="Gene3D" id="3.10.20.90">
    <property type="entry name" value="Phosphatidylinositol 3-kinase Catalytic Subunit, Chain A, domain 1"/>
    <property type="match status" value="2"/>
</dbReference>
<evidence type="ECO:0000256" key="8">
    <source>
        <dbReference type="ARBA" id="ARBA00022741"/>
    </source>
</evidence>
<reference evidence="15" key="2">
    <citation type="submission" date="2025-09" db="UniProtKB">
        <authorList>
            <consortium name="Ensembl"/>
        </authorList>
    </citation>
    <scope>IDENTIFICATION</scope>
</reference>
<feature type="compositionally biased region" description="Low complexity" evidence="13">
    <location>
        <begin position="1343"/>
        <end position="1359"/>
    </location>
</feature>
<dbReference type="GO" id="GO:0051058">
    <property type="term" value="P:negative regulation of small GTPase mediated signal transduction"/>
    <property type="evidence" value="ECO:0007669"/>
    <property type="project" value="Ensembl"/>
</dbReference>
<reference evidence="15" key="1">
    <citation type="submission" date="2025-08" db="UniProtKB">
        <authorList>
            <consortium name="Ensembl"/>
        </authorList>
    </citation>
    <scope>IDENTIFICATION</scope>
</reference>
<dbReference type="CDD" id="cd13983">
    <property type="entry name" value="STKc_WNK"/>
    <property type="match status" value="1"/>
</dbReference>
<dbReference type="GO" id="GO:1990869">
    <property type="term" value="P:cellular response to chemokine"/>
    <property type="evidence" value="ECO:0007669"/>
    <property type="project" value="Ensembl"/>
</dbReference>
<feature type="region of interest" description="Disordered" evidence="13">
    <location>
        <begin position="1663"/>
        <end position="1741"/>
    </location>
</feature>